<keyword evidence="1" id="KW-0472">Membrane</keyword>
<organism evidence="2 3">
    <name type="scientific">Corchorus olitorius</name>
    <dbReference type="NCBI Taxonomy" id="93759"/>
    <lineage>
        <taxon>Eukaryota</taxon>
        <taxon>Viridiplantae</taxon>
        <taxon>Streptophyta</taxon>
        <taxon>Embryophyta</taxon>
        <taxon>Tracheophyta</taxon>
        <taxon>Spermatophyta</taxon>
        <taxon>Magnoliopsida</taxon>
        <taxon>eudicotyledons</taxon>
        <taxon>Gunneridae</taxon>
        <taxon>Pentapetalae</taxon>
        <taxon>rosids</taxon>
        <taxon>malvids</taxon>
        <taxon>Malvales</taxon>
        <taxon>Malvaceae</taxon>
        <taxon>Grewioideae</taxon>
        <taxon>Apeibeae</taxon>
        <taxon>Corchorus</taxon>
    </lineage>
</organism>
<gene>
    <name evidence="2" type="ORF">COLO4_32826</name>
</gene>
<proteinExistence type="predicted"/>
<reference evidence="3" key="1">
    <citation type="submission" date="2013-09" db="EMBL/GenBank/DDBJ databases">
        <title>Corchorus olitorius genome sequencing.</title>
        <authorList>
            <person name="Alam M."/>
            <person name="Haque M.S."/>
            <person name="Islam M.S."/>
            <person name="Emdad E.M."/>
            <person name="Islam M.M."/>
            <person name="Ahmed B."/>
            <person name="Halim A."/>
            <person name="Hossen Q.M.M."/>
            <person name="Hossain M.Z."/>
            <person name="Ahmed R."/>
            <person name="Khan M.M."/>
            <person name="Islam R."/>
            <person name="Rashid M.M."/>
            <person name="Khan S.A."/>
            <person name="Rahman M.S."/>
            <person name="Alam M."/>
            <person name="Yahiya A.S."/>
            <person name="Khan M.S."/>
            <person name="Azam M.S."/>
            <person name="Haque T."/>
            <person name="Lashkar M.Z.H."/>
            <person name="Akhand A.I."/>
            <person name="Morshed G."/>
            <person name="Roy S."/>
            <person name="Uddin K.S."/>
            <person name="Rabeya T."/>
            <person name="Hossain A.S."/>
            <person name="Chowdhury A."/>
            <person name="Snigdha A.R."/>
            <person name="Mortoza M.S."/>
            <person name="Matin S.A."/>
            <person name="Hoque S.M.E."/>
            <person name="Islam M.K."/>
            <person name="Roy D.K."/>
            <person name="Haider R."/>
            <person name="Moosa M.M."/>
            <person name="Elias S.M."/>
            <person name="Hasan A.M."/>
            <person name="Jahan S."/>
            <person name="Shafiuddin M."/>
            <person name="Mahmood N."/>
            <person name="Shommy N.S."/>
        </authorList>
    </citation>
    <scope>NUCLEOTIDE SEQUENCE [LARGE SCALE GENOMIC DNA]</scope>
    <source>
        <strain evidence="3">cv. O-4</strain>
    </source>
</reference>
<dbReference type="EMBL" id="AWUE01021244">
    <property type="protein sequence ID" value="OMO62908.1"/>
    <property type="molecule type" value="Genomic_DNA"/>
</dbReference>
<evidence type="ECO:0000256" key="1">
    <source>
        <dbReference type="SAM" id="Phobius"/>
    </source>
</evidence>
<evidence type="ECO:0000313" key="2">
    <source>
        <dbReference type="EMBL" id="OMO62908.1"/>
    </source>
</evidence>
<evidence type="ECO:0000313" key="3">
    <source>
        <dbReference type="Proteomes" id="UP000187203"/>
    </source>
</evidence>
<keyword evidence="1" id="KW-1133">Transmembrane helix</keyword>
<comment type="caution">
    <text evidence="2">The sequence shown here is derived from an EMBL/GenBank/DDBJ whole genome shotgun (WGS) entry which is preliminary data.</text>
</comment>
<protein>
    <submittedName>
        <fullName evidence="2">Kelch repeat-containing F-box family protein</fullName>
    </submittedName>
</protein>
<name>A0A1R3GXQ4_9ROSI</name>
<dbReference type="Proteomes" id="UP000187203">
    <property type="component" value="Unassembled WGS sequence"/>
</dbReference>
<keyword evidence="1" id="KW-0812">Transmembrane</keyword>
<sequence length="94" mass="10653">MVRGGFFWDKKWRVLASWTRMSHRPFLVFEPMVLGYCSLACLSALQVVWTPQFSPGGFILANLAIPGRTRHFGTNRGMPPQQWSLILASFPALV</sequence>
<keyword evidence="3" id="KW-1185">Reference proteome</keyword>
<accession>A0A1R3GXQ4</accession>
<feature type="transmembrane region" description="Helical" evidence="1">
    <location>
        <begin position="26"/>
        <end position="49"/>
    </location>
</feature>
<dbReference type="AlphaFoldDB" id="A0A1R3GXQ4"/>